<dbReference type="PANTHER" id="PTHR30504:SF3">
    <property type="entry name" value="GLUCANS BIOSYNTHESIS PROTEIN D"/>
    <property type="match status" value="1"/>
</dbReference>
<evidence type="ECO:0000259" key="6">
    <source>
        <dbReference type="Pfam" id="PF04349"/>
    </source>
</evidence>
<evidence type="ECO:0000256" key="3">
    <source>
        <dbReference type="ARBA" id="ARBA00009284"/>
    </source>
</evidence>
<dbReference type="InterPro" id="IPR014718">
    <property type="entry name" value="GH-type_carb-bd"/>
</dbReference>
<evidence type="ECO:0000313" key="8">
    <source>
        <dbReference type="Proteomes" id="UP001205890"/>
    </source>
</evidence>
<accession>A0ABT1LF19</accession>
<evidence type="ECO:0000256" key="4">
    <source>
        <dbReference type="ARBA" id="ARBA00022729"/>
    </source>
</evidence>
<reference evidence="7 8" key="1">
    <citation type="submission" date="2022-07" db="EMBL/GenBank/DDBJ databases">
        <authorList>
            <person name="Li W.-J."/>
            <person name="Deng Q.-Q."/>
        </authorList>
    </citation>
    <scope>NUCLEOTIDE SEQUENCE [LARGE SCALE GENOMIC DNA]</scope>
    <source>
        <strain evidence="7 8">SYSU M60028</strain>
    </source>
</reference>
<feature type="domain" description="Glucan biosynthesis periplasmic MdoG C-terminal" evidence="6">
    <location>
        <begin position="33"/>
        <end position="521"/>
    </location>
</feature>
<dbReference type="PROSITE" id="PS51318">
    <property type="entry name" value="TAT"/>
    <property type="match status" value="1"/>
</dbReference>
<evidence type="ECO:0000256" key="2">
    <source>
        <dbReference type="ARBA" id="ARBA00005001"/>
    </source>
</evidence>
<comment type="similarity">
    <text evidence="3">Belongs to the OpgD/OpgG family.</text>
</comment>
<dbReference type="InterPro" id="IPR006311">
    <property type="entry name" value="TAT_signal"/>
</dbReference>
<dbReference type="InterPro" id="IPR011013">
    <property type="entry name" value="Gal_mutarotase_sf_dom"/>
</dbReference>
<dbReference type="EMBL" id="JANCLU010000017">
    <property type="protein sequence ID" value="MCP8940079.1"/>
    <property type="molecule type" value="Genomic_DNA"/>
</dbReference>
<dbReference type="InterPro" id="IPR014438">
    <property type="entry name" value="Glucan_biosyn_MdoG/MdoD"/>
</dbReference>
<dbReference type="SUPFAM" id="SSF81296">
    <property type="entry name" value="E set domains"/>
    <property type="match status" value="1"/>
</dbReference>
<comment type="subcellular location">
    <subcellularLocation>
        <location evidence="1">Periplasm</location>
    </subcellularLocation>
</comment>
<evidence type="ECO:0000256" key="1">
    <source>
        <dbReference type="ARBA" id="ARBA00004418"/>
    </source>
</evidence>
<dbReference type="Pfam" id="PF04349">
    <property type="entry name" value="MdoG"/>
    <property type="match status" value="1"/>
</dbReference>
<name>A0ABT1LF19_9HYPH</name>
<organism evidence="7 8">
    <name type="scientific">Alsobacter ponti</name>
    <dbReference type="NCBI Taxonomy" id="2962936"/>
    <lineage>
        <taxon>Bacteria</taxon>
        <taxon>Pseudomonadati</taxon>
        <taxon>Pseudomonadota</taxon>
        <taxon>Alphaproteobacteria</taxon>
        <taxon>Hyphomicrobiales</taxon>
        <taxon>Alsobacteraceae</taxon>
        <taxon>Alsobacter</taxon>
    </lineage>
</organism>
<keyword evidence="4" id="KW-0732">Signal</keyword>
<evidence type="ECO:0000256" key="5">
    <source>
        <dbReference type="ARBA" id="ARBA00022764"/>
    </source>
</evidence>
<dbReference type="InterPro" id="IPR007444">
    <property type="entry name" value="Glucan_biosyn_MdoG_C"/>
</dbReference>
<dbReference type="PIRSF" id="PIRSF006281">
    <property type="entry name" value="MdoG"/>
    <property type="match status" value="1"/>
</dbReference>
<keyword evidence="5" id="KW-0574">Periplasm</keyword>
<dbReference type="InterPro" id="IPR014756">
    <property type="entry name" value="Ig_E-set"/>
</dbReference>
<keyword evidence="8" id="KW-1185">Reference proteome</keyword>
<dbReference type="PANTHER" id="PTHR30504">
    <property type="entry name" value="GLUCANS BIOSYNTHESIS PROTEIN"/>
    <property type="match status" value="1"/>
</dbReference>
<comment type="caution">
    <text evidence="7">The sequence shown here is derived from an EMBL/GenBank/DDBJ whole genome shotgun (WGS) entry which is preliminary data.</text>
</comment>
<dbReference type="InterPro" id="IPR013783">
    <property type="entry name" value="Ig-like_fold"/>
</dbReference>
<dbReference type="RefSeq" id="WP_254744395.1">
    <property type="nucleotide sequence ID" value="NZ_JANCLU010000017.1"/>
</dbReference>
<proteinExistence type="inferred from homology"/>
<dbReference type="Proteomes" id="UP001205890">
    <property type="component" value="Unassembled WGS sequence"/>
</dbReference>
<evidence type="ECO:0000313" key="7">
    <source>
        <dbReference type="EMBL" id="MCP8940079.1"/>
    </source>
</evidence>
<gene>
    <name evidence="7" type="ORF">NK718_16250</name>
</gene>
<comment type="pathway">
    <text evidence="2">Glycan metabolism; osmoregulated periplasmic glucan (OPG) biosynthesis.</text>
</comment>
<dbReference type="Gene3D" id="2.70.98.10">
    <property type="match status" value="1"/>
</dbReference>
<dbReference type="SUPFAM" id="SSF74650">
    <property type="entry name" value="Galactose mutarotase-like"/>
    <property type="match status" value="1"/>
</dbReference>
<dbReference type="Gene3D" id="2.60.40.10">
    <property type="entry name" value="Immunoglobulins"/>
    <property type="match status" value="1"/>
</dbReference>
<protein>
    <submittedName>
        <fullName evidence="7">Glucan biosynthesis protein G</fullName>
    </submittedName>
</protein>
<sequence length="524" mass="58990">MRLTRRSLMAAASLGVLGGLAGRAPGARATQKFGIRAIEKIAWELASRPYQPVSDVLPPQIAALDFDGWRQIAFRPDKSLFPDPTDRFRLQAFHLGHLFRRAVHLNAIRDGKAQPIPYRNEDFDAGNSGLQAGLPADLGHAGWRFNYPLNAPDRHDELISFLGSSYFRFLGQGQVYGLSARGLSLGTGLLDNNEEFPFFRDFWFEAPEHGAGGDTVRFYALLDSPSLTGAYQFDLAPGEVSTLDVTLTLFARKPVYHLGVAPLTSMYFIGENDRHYNDRNKYDDYRPEMHDSDGLRMHFEGDDWIWRPLRNPQVQELSYFHSRKLQGFGLLQRDREFAVYQDIELAYHQRPSYWVEPLGDWGPGRLELVELATKDETADNIVVAWLPTEPLLPERPATYSYRISAGLEFEQPANLAQVVHTFHAPTGALGSKERRPPGSRRFMVDFSGGPLPSIGEDLSKLKLEVNVRGGRLLKAFMRTNAHVEGVRAFIDVVGVPVDTIYLDARLNGPDGPASETWSYRWKAE</sequence>